<accession>A0A669P084</accession>
<reference evidence="2" key="1">
    <citation type="submission" date="2025-08" db="UniProtKB">
        <authorList>
            <consortium name="Ensembl"/>
        </authorList>
    </citation>
    <scope>IDENTIFICATION</scope>
</reference>
<keyword evidence="3" id="KW-1185">Reference proteome</keyword>
<feature type="transmembrane region" description="Helical" evidence="1">
    <location>
        <begin position="31"/>
        <end position="49"/>
    </location>
</feature>
<sequence length="83" mass="9798">SHYLFLSQRSENSLRISVVCKHADADFEIKLIFFFFFLCLSQTLYWASVKDSLPKWEEFLLGRAEYPIENTNKSIGTFCYSWA</sequence>
<keyword evidence="1" id="KW-1133">Transmembrane helix</keyword>
<dbReference type="Pfam" id="PF15134">
    <property type="entry name" value="CEP15-like"/>
    <property type="match status" value="1"/>
</dbReference>
<protein>
    <submittedName>
        <fullName evidence="2">Uncharacterized protein</fullName>
    </submittedName>
</protein>
<evidence type="ECO:0000313" key="2">
    <source>
        <dbReference type="Ensembl" id="ENSPCLP00000000704.1"/>
    </source>
</evidence>
<proteinExistence type="predicted"/>
<dbReference type="AlphaFoldDB" id="A0A669P084"/>
<name>A0A669P084_PHACC</name>
<evidence type="ECO:0000256" key="1">
    <source>
        <dbReference type="SAM" id="Phobius"/>
    </source>
</evidence>
<dbReference type="Proteomes" id="UP000472261">
    <property type="component" value="Unplaced"/>
</dbReference>
<organism evidence="2 3">
    <name type="scientific">Phasianus colchicus</name>
    <name type="common">Common pheasant</name>
    <dbReference type="NCBI Taxonomy" id="9054"/>
    <lineage>
        <taxon>Eukaryota</taxon>
        <taxon>Metazoa</taxon>
        <taxon>Chordata</taxon>
        <taxon>Craniata</taxon>
        <taxon>Vertebrata</taxon>
        <taxon>Euteleostomi</taxon>
        <taxon>Archelosauria</taxon>
        <taxon>Archosauria</taxon>
        <taxon>Dinosauria</taxon>
        <taxon>Saurischia</taxon>
        <taxon>Theropoda</taxon>
        <taxon>Coelurosauria</taxon>
        <taxon>Aves</taxon>
        <taxon>Neognathae</taxon>
        <taxon>Galloanserae</taxon>
        <taxon>Galliformes</taxon>
        <taxon>Phasianidae</taxon>
        <taxon>Phasianinae</taxon>
        <taxon>Phasianus</taxon>
    </lineage>
</organism>
<keyword evidence="1" id="KW-0472">Membrane</keyword>
<dbReference type="InterPro" id="IPR028006">
    <property type="entry name" value="CEP15-like"/>
</dbReference>
<keyword evidence="1" id="KW-0812">Transmembrane</keyword>
<dbReference type="Ensembl" id="ENSPCLT00000000891.1">
    <property type="protein sequence ID" value="ENSPCLP00000000704.1"/>
    <property type="gene ID" value="ENSPCLG00000000578.1"/>
</dbReference>
<reference evidence="2" key="2">
    <citation type="submission" date="2025-09" db="UniProtKB">
        <authorList>
            <consortium name="Ensembl"/>
        </authorList>
    </citation>
    <scope>IDENTIFICATION</scope>
</reference>
<evidence type="ECO:0000313" key="3">
    <source>
        <dbReference type="Proteomes" id="UP000472261"/>
    </source>
</evidence>